<evidence type="ECO:0000313" key="5">
    <source>
        <dbReference type="Proteomes" id="UP001295444"/>
    </source>
</evidence>
<name>A0AAD1RT46_PELCU</name>
<feature type="repeat" description="ANK" evidence="3">
    <location>
        <begin position="50"/>
        <end position="83"/>
    </location>
</feature>
<protein>
    <submittedName>
        <fullName evidence="4">Ankyrin repeat, PH and SEC7 domain containing secG-like isoform X1</fullName>
    </submittedName>
</protein>
<feature type="non-terminal residue" evidence="4">
    <location>
        <position position="1"/>
    </location>
</feature>
<dbReference type="PROSITE" id="PS50297">
    <property type="entry name" value="ANK_REP_REGION"/>
    <property type="match status" value="1"/>
</dbReference>
<accession>A0AAD1RT46</accession>
<evidence type="ECO:0000256" key="1">
    <source>
        <dbReference type="ARBA" id="ARBA00022737"/>
    </source>
</evidence>
<dbReference type="AlphaFoldDB" id="A0AAD1RT46"/>
<organism evidence="4 5">
    <name type="scientific">Pelobates cultripes</name>
    <name type="common">Western spadefoot toad</name>
    <dbReference type="NCBI Taxonomy" id="61616"/>
    <lineage>
        <taxon>Eukaryota</taxon>
        <taxon>Metazoa</taxon>
        <taxon>Chordata</taxon>
        <taxon>Craniata</taxon>
        <taxon>Vertebrata</taxon>
        <taxon>Euteleostomi</taxon>
        <taxon>Amphibia</taxon>
        <taxon>Batrachia</taxon>
        <taxon>Anura</taxon>
        <taxon>Pelobatoidea</taxon>
        <taxon>Pelobatidae</taxon>
        <taxon>Pelobates</taxon>
    </lineage>
</organism>
<keyword evidence="1" id="KW-0677">Repeat</keyword>
<dbReference type="InterPro" id="IPR002110">
    <property type="entry name" value="Ankyrin_rpt"/>
</dbReference>
<keyword evidence="2 3" id="KW-0040">ANK repeat</keyword>
<proteinExistence type="predicted"/>
<gene>
    <name evidence="4" type="ORF">PECUL_23A062430</name>
</gene>
<evidence type="ECO:0000256" key="3">
    <source>
        <dbReference type="PROSITE-ProRule" id="PRU00023"/>
    </source>
</evidence>
<evidence type="ECO:0000256" key="2">
    <source>
        <dbReference type="ARBA" id="ARBA00023043"/>
    </source>
</evidence>
<reference evidence="4" key="1">
    <citation type="submission" date="2022-03" db="EMBL/GenBank/DDBJ databases">
        <authorList>
            <person name="Alioto T."/>
            <person name="Alioto T."/>
            <person name="Gomez Garrido J."/>
        </authorList>
    </citation>
    <scope>NUCLEOTIDE SEQUENCE</scope>
</reference>
<keyword evidence="5" id="KW-1185">Reference proteome</keyword>
<dbReference type="EMBL" id="OW240914">
    <property type="protein sequence ID" value="CAH2277641.1"/>
    <property type="molecule type" value="Genomic_DNA"/>
</dbReference>
<dbReference type="SUPFAM" id="SSF48403">
    <property type="entry name" value="Ankyrin repeat"/>
    <property type="match status" value="1"/>
</dbReference>
<dbReference type="PROSITE" id="PS50088">
    <property type="entry name" value="ANK_REPEAT"/>
    <property type="match status" value="1"/>
</dbReference>
<sequence length="107" mass="12127">LLSKDISFKEREQEELLFYIIYDDVQTECHVQNIRFLISNGLNINTCDSCGNSALHLAALRINCYEILQLLLSSGSEVDVQNDRNMTPLFNAISASNFHGAKLLLDY</sequence>
<dbReference type="Pfam" id="PF12796">
    <property type="entry name" value="Ank_2"/>
    <property type="match status" value="1"/>
</dbReference>
<feature type="non-terminal residue" evidence="4">
    <location>
        <position position="107"/>
    </location>
</feature>
<dbReference type="Proteomes" id="UP001295444">
    <property type="component" value="Chromosome 03"/>
</dbReference>
<evidence type="ECO:0000313" key="4">
    <source>
        <dbReference type="EMBL" id="CAH2277641.1"/>
    </source>
</evidence>
<dbReference type="Gene3D" id="1.25.40.20">
    <property type="entry name" value="Ankyrin repeat-containing domain"/>
    <property type="match status" value="1"/>
</dbReference>
<dbReference type="PANTHER" id="PTHR24171">
    <property type="entry name" value="ANKYRIN REPEAT DOMAIN-CONTAINING PROTEIN 39-RELATED"/>
    <property type="match status" value="1"/>
</dbReference>
<dbReference type="InterPro" id="IPR036770">
    <property type="entry name" value="Ankyrin_rpt-contain_sf"/>
</dbReference>